<comment type="caution">
    <text evidence="1">The sequence shown here is derived from an EMBL/GenBank/DDBJ whole genome shotgun (WGS) entry which is preliminary data.</text>
</comment>
<dbReference type="EMBL" id="AYYD01000628">
    <property type="protein sequence ID" value="ETK10723.1"/>
    <property type="molecule type" value="Genomic_DNA"/>
</dbReference>
<dbReference type="AlphaFoldDB" id="W2CUI0"/>
<sequence length="70" mass="7831">MIDPKTDVCSDKSFKEILSKVEKGCLPCLIGYTFNMVQAAEFKEAVIRAQDMYFKGVVDAHTINTGRPKC</sequence>
<proteinExistence type="predicted"/>
<keyword evidence="2" id="KW-1185">Reference proteome</keyword>
<accession>W2CUI0</accession>
<gene>
    <name evidence="1" type="ORF">T231_03400</name>
</gene>
<reference evidence="1 2" key="1">
    <citation type="submission" date="2013-11" db="EMBL/GenBank/DDBJ databases">
        <title>Single cell genomics of uncultured Tannerella BU063 (oral taxon 286).</title>
        <authorList>
            <person name="Beall C.J."/>
            <person name="Campbell A.G."/>
            <person name="Griffen A.L."/>
            <person name="Podar M."/>
            <person name="Leys E.J."/>
        </authorList>
    </citation>
    <scope>NUCLEOTIDE SEQUENCE [LARGE SCALE GENOMIC DNA]</scope>
    <source>
        <strain evidence="1">Cell 6/7/9</strain>
    </source>
</reference>
<organism evidence="1 2">
    <name type="scientific">Tannerella sp. oral taxon BU063 isolate Cell 6/7/9</name>
    <dbReference type="NCBI Taxonomy" id="1411021"/>
    <lineage>
        <taxon>Bacteria</taxon>
        <taxon>Pseudomonadati</taxon>
        <taxon>Bacteroidota</taxon>
        <taxon>Bacteroidia</taxon>
        <taxon>Bacteroidales</taxon>
        <taxon>Tannerellaceae</taxon>
        <taxon>Tannerella</taxon>
    </lineage>
</organism>
<protein>
    <submittedName>
        <fullName evidence="1">Uncharacterized protein</fullName>
    </submittedName>
</protein>
<evidence type="ECO:0000313" key="1">
    <source>
        <dbReference type="EMBL" id="ETK10723.1"/>
    </source>
</evidence>
<evidence type="ECO:0000313" key="2">
    <source>
        <dbReference type="Proteomes" id="UP000018874"/>
    </source>
</evidence>
<dbReference type="Proteomes" id="UP000018874">
    <property type="component" value="Unassembled WGS sequence"/>
</dbReference>
<name>W2CUI0_9BACT</name>